<feature type="compositionally biased region" description="Polar residues" evidence="1">
    <location>
        <begin position="32"/>
        <end position="43"/>
    </location>
</feature>
<reference evidence="2 3" key="1">
    <citation type="submission" date="2019-05" db="EMBL/GenBank/DDBJ databases">
        <title>Verrucobacter flavum gen. nov., sp. nov. a new member of the family Verrucomicrobiaceae.</title>
        <authorList>
            <person name="Szuroczki S."/>
            <person name="Abbaszade G."/>
            <person name="Szabo A."/>
            <person name="Felfoldi T."/>
            <person name="Schumann P."/>
            <person name="Boka K."/>
            <person name="Keki Z."/>
            <person name="Toumi M."/>
            <person name="Toth E."/>
        </authorList>
    </citation>
    <scope>NUCLEOTIDE SEQUENCE [LARGE SCALE GENOMIC DNA]</scope>
    <source>
        <strain evidence="2 3">MG-N-17</strain>
    </source>
</reference>
<dbReference type="OrthoDB" id="196680at2"/>
<dbReference type="Proteomes" id="UP000306196">
    <property type="component" value="Unassembled WGS sequence"/>
</dbReference>
<dbReference type="AlphaFoldDB" id="A0A5R8KIU7"/>
<feature type="compositionally biased region" description="Acidic residues" evidence="1">
    <location>
        <begin position="92"/>
        <end position="118"/>
    </location>
</feature>
<feature type="region of interest" description="Disordered" evidence="1">
    <location>
        <begin position="1"/>
        <end position="118"/>
    </location>
</feature>
<evidence type="ECO:0000313" key="3">
    <source>
        <dbReference type="Proteomes" id="UP000306196"/>
    </source>
</evidence>
<gene>
    <name evidence="2" type="ORF">FEM03_02435</name>
</gene>
<keyword evidence="3" id="KW-1185">Reference proteome</keyword>
<dbReference type="EMBL" id="VAUV01000002">
    <property type="protein sequence ID" value="TLD72234.1"/>
    <property type="molecule type" value="Genomic_DNA"/>
</dbReference>
<comment type="caution">
    <text evidence="2">The sequence shown here is derived from an EMBL/GenBank/DDBJ whole genome shotgun (WGS) entry which is preliminary data.</text>
</comment>
<organism evidence="2 3">
    <name type="scientific">Phragmitibacter flavus</name>
    <dbReference type="NCBI Taxonomy" id="2576071"/>
    <lineage>
        <taxon>Bacteria</taxon>
        <taxon>Pseudomonadati</taxon>
        <taxon>Verrucomicrobiota</taxon>
        <taxon>Verrucomicrobiia</taxon>
        <taxon>Verrucomicrobiales</taxon>
        <taxon>Verrucomicrobiaceae</taxon>
        <taxon>Phragmitibacter</taxon>
    </lineage>
</organism>
<evidence type="ECO:0008006" key="4">
    <source>
        <dbReference type="Google" id="ProtNLM"/>
    </source>
</evidence>
<name>A0A5R8KIU7_9BACT</name>
<dbReference type="RefSeq" id="WP_138084589.1">
    <property type="nucleotide sequence ID" value="NZ_VAUV01000002.1"/>
</dbReference>
<feature type="compositionally biased region" description="Basic and acidic residues" evidence="1">
    <location>
        <begin position="58"/>
        <end position="70"/>
    </location>
</feature>
<evidence type="ECO:0000256" key="1">
    <source>
        <dbReference type="SAM" id="MobiDB-lite"/>
    </source>
</evidence>
<proteinExistence type="predicted"/>
<protein>
    <recommendedName>
        <fullName evidence="4">DUF5709 domain-containing protein</fullName>
    </recommendedName>
</protein>
<accession>A0A5R8KIU7</accession>
<sequence>MKNAPPKNTPDIDPVSADSTSADPVDEIVEDLTQQDVLPSVSGSLDEPEEPIVGGIDETGRWDEPIGERGHRAHRNPLDDETNYAELLVNDGLDEADEELRDLDEDDEAEESDGANVS</sequence>
<evidence type="ECO:0000313" key="2">
    <source>
        <dbReference type="EMBL" id="TLD72234.1"/>
    </source>
</evidence>